<dbReference type="PANTHER" id="PTHR11733:SF167">
    <property type="entry name" value="FI17812P1-RELATED"/>
    <property type="match status" value="1"/>
</dbReference>
<organism evidence="3 6">
    <name type="scientific">Clostridium botulinum</name>
    <dbReference type="NCBI Taxonomy" id="1491"/>
    <lineage>
        <taxon>Bacteria</taxon>
        <taxon>Bacillati</taxon>
        <taxon>Bacillota</taxon>
        <taxon>Clostridia</taxon>
        <taxon>Eubacteriales</taxon>
        <taxon>Clostridiaceae</taxon>
        <taxon>Clostridium</taxon>
    </lineage>
</organism>
<evidence type="ECO:0000313" key="3">
    <source>
        <dbReference type="EMBL" id="NFF89643.1"/>
    </source>
</evidence>
<evidence type="ECO:0000313" key="4">
    <source>
        <dbReference type="EMBL" id="NFN36916.1"/>
    </source>
</evidence>
<dbReference type="Proteomes" id="UP000476820">
    <property type="component" value="Unassembled WGS sequence"/>
</dbReference>
<dbReference type="InterPro" id="IPR024079">
    <property type="entry name" value="MetalloPept_cat_dom_sf"/>
</dbReference>
<feature type="domain" description="Peptidase M13 C-terminal" evidence="2">
    <location>
        <begin position="7"/>
        <end position="119"/>
    </location>
</feature>
<sequence length="148" mass="16857">MLHQTVNAYYNPTKNEIVFLSAILQNPFYDIKNSKVQNLVGIGAVIGHELTHAFDNTGSKFDECGNLNNLCTYKYYEEFNIRSKNVMDYYSHIQINSGEFVNGKLTVGEDVSDFLGASIIDIANSINNANLKELFKNYEIIWREISTK</sequence>
<dbReference type="EMBL" id="SWVK01000046">
    <property type="protein sequence ID" value="NFN36916.1"/>
    <property type="molecule type" value="Genomic_DNA"/>
</dbReference>
<dbReference type="GO" id="GO:0016485">
    <property type="term" value="P:protein processing"/>
    <property type="evidence" value="ECO:0007669"/>
    <property type="project" value="TreeGrafter"/>
</dbReference>
<dbReference type="InterPro" id="IPR000718">
    <property type="entry name" value="Peptidase_M13"/>
</dbReference>
<proteinExistence type="inferred from homology"/>
<dbReference type="Gene3D" id="3.40.390.10">
    <property type="entry name" value="Collagenase (Catalytic Domain)"/>
    <property type="match status" value="1"/>
</dbReference>
<protein>
    <submittedName>
        <fullName evidence="3">M13 family metallopeptidase</fullName>
    </submittedName>
</protein>
<dbReference type="InterPro" id="IPR018497">
    <property type="entry name" value="Peptidase_M13_C"/>
</dbReference>
<dbReference type="OrthoDB" id="9775677at2"/>
<dbReference type="GO" id="GO:0005886">
    <property type="term" value="C:plasma membrane"/>
    <property type="evidence" value="ECO:0007669"/>
    <property type="project" value="TreeGrafter"/>
</dbReference>
<dbReference type="PANTHER" id="PTHR11733">
    <property type="entry name" value="ZINC METALLOPROTEASE FAMILY M13 NEPRILYSIN-RELATED"/>
    <property type="match status" value="1"/>
</dbReference>
<dbReference type="Proteomes" id="UP000473681">
    <property type="component" value="Unassembled WGS sequence"/>
</dbReference>
<dbReference type="GO" id="GO:0004222">
    <property type="term" value="F:metalloendopeptidase activity"/>
    <property type="evidence" value="ECO:0007669"/>
    <property type="project" value="InterPro"/>
</dbReference>
<dbReference type="SUPFAM" id="SSF55486">
    <property type="entry name" value="Metalloproteases ('zincins'), catalytic domain"/>
    <property type="match status" value="1"/>
</dbReference>
<evidence type="ECO:0000313" key="5">
    <source>
        <dbReference type="Proteomes" id="UP000473681"/>
    </source>
</evidence>
<accession>A0A0L9Y4J4</accession>
<evidence type="ECO:0000313" key="6">
    <source>
        <dbReference type="Proteomes" id="UP000476820"/>
    </source>
</evidence>
<gene>
    <name evidence="3" type="ORF">FC774_17645</name>
    <name evidence="4" type="ORF">FDB51_17820</name>
</gene>
<reference evidence="5 6" key="1">
    <citation type="submission" date="2019-04" db="EMBL/GenBank/DDBJ databases">
        <title>Genome sequencing of Clostridium botulinum Groups I-IV and Clostridium butyricum.</title>
        <authorList>
            <person name="Brunt J."/>
            <person name="Van Vliet A.H.M."/>
            <person name="Stringer S.C."/>
            <person name="Carter A.T."/>
            <person name="Peck M.W."/>
        </authorList>
    </citation>
    <scope>NUCLEOTIDE SEQUENCE [LARGE SCALE GENOMIC DNA]</scope>
    <source>
        <strain evidence="3 6">1605</strain>
        <strain evidence="4 5">CB-K-33E</strain>
    </source>
</reference>
<comment type="caution">
    <text evidence="3">The sequence shown here is derived from an EMBL/GenBank/DDBJ whole genome shotgun (WGS) entry which is preliminary data.</text>
</comment>
<name>A0A0L9Y4J4_CLOBO</name>
<dbReference type="AlphaFoldDB" id="A0A0L9Y4J4"/>
<dbReference type="EMBL" id="SWOV01000104">
    <property type="protein sequence ID" value="NFF89643.1"/>
    <property type="molecule type" value="Genomic_DNA"/>
</dbReference>
<dbReference type="Pfam" id="PF01431">
    <property type="entry name" value="Peptidase_M13"/>
    <property type="match status" value="1"/>
</dbReference>
<dbReference type="PRINTS" id="PR00786">
    <property type="entry name" value="NEPRILYSIN"/>
</dbReference>
<evidence type="ECO:0000256" key="1">
    <source>
        <dbReference type="ARBA" id="ARBA00007357"/>
    </source>
</evidence>
<comment type="similarity">
    <text evidence="1">Belongs to the peptidase M13 family.</text>
</comment>
<dbReference type="PROSITE" id="PS51885">
    <property type="entry name" value="NEPRILYSIN"/>
    <property type="match status" value="1"/>
</dbReference>
<evidence type="ECO:0000259" key="2">
    <source>
        <dbReference type="Pfam" id="PF01431"/>
    </source>
</evidence>